<reference evidence="4 5" key="1">
    <citation type="submission" date="2024-04" db="EMBL/GenBank/DDBJ databases">
        <authorList>
            <person name="Waldvogel A.-M."/>
            <person name="Schoenle A."/>
        </authorList>
    </citation>
    <scope>NUCLEOTIDE SEQUENCE [LARGE SCALE GENOMIC DNA]</scope>
</reference>
<dbReference type="InterPro" id="IPR016024">
    <property type="entry name" value="ARM-type_fold"/>
</dbReference>
<gene>
    <name evidence="4" type="ORF">KC01_LOCUS10930</name>
</gene>
<keyword evidence="5" id="KW-1185">Reference proteome</keyword>
<sequence length="736" mass="81757">MKPDTEGPLSLCELCLAQVCLSLDTLCTRRPDHSLCLSIPTVFPQEIADQLLHLMSKKGILNDSTAGIFRDCKQFRLRRATIRSCTISTDAFRLALCPHRLQELDASWVSGGLTGADIISGLVSNLECRKSLQRLSLNGLCLDWSTLKNERGCIGFSSLQGVRTLCLANTDLNDEVLEDICALPQLEMLDISCCAVSTLTPLLQCKNSLKSLIAHRLRQLDMSSSRLLSVLTQLQCVRHLDFSDDHLSEDSDGSSTDEMVRQLLEGSPQVLPSLVSLDISGRKRISETAVRAFVEARSGVVFLGLMATSVSSCDALEKCKNLKVTGEANESQVCEALRRYRDRECFIREALVHLYNLTTDIDKPRPDLLKLVLSVMQSHPSSLHVQLVATACVFHLTTQSLCEAMPLPLLSCTVTQLLLAMDTFPSNTQVQKNCLLALCSDFILQEVPFDKYVAVSLVITWLSSHEDPTLQRMAVAVISIIISKMSSEETAQLSKDVSIMKQLLTVVQQKAMVGVVDSTLKFALSALWNLTDEMPSAARNFLDCLGLELYEEVLETFCTEPSVQQKVLGLLNNLAEVEDLQSDLMDEDLLEHVLSLLQDGQLDVGVRYFAGGVLAHLASRPKAWTLDEELRTTTISQLHSSIMTWSHLEREMVSYRSFQPFYPLLQTSQPSGVQLWAVWAIHLVCSQNTAHYCSMLELEGVTELLKALAAHSETHHDVKEMIDSILSLVERRLSED</sequence>
<proteinExistence type="inferred from homology"/>
<dbReference type="SUPFAM" id="SSF52047">
    <property type="entry name" value="RNI-like"/>
    <property type="match status" value="1"/>
</dbReference>
<dbReference type="Gene3D" id="3.80.10.10">
    <property type="entry name" value="Ribonuclease Inhibitor"/>
    <property type="match status" value="1"/>
</dbReference>
<dbReference type="InterPro" id="IPR051341">
    <property type="entry name" value="Zyg-11_UBL_adapter"/>
</dbReference>
<dbReference type="InterPro" id="IPR011989">
    <property type="entry name" value="ARM-like"/>
</dbReference>
<keyword evidence="2" id="KW-0833">Ubl conjugation pathway</keyword>
<dbReference type="Proteomes" id="UP001497482">
    <property type="component" value="Chromosome 14"/>
</dbReference>
<comment type="similarity">
    <text evidence="1">Belongs to the zyg-11 family.</text>
</comment>
<evidence type="ECO:0000256" key="1">
    <source>
        <dbReference type="ARBA" id="ARBA00009420"/>
    </source>
</evidence>
<accession>A0AAV2JXG3</accession>
<dbReference type="InterPro" id="IPR032675">
    <property type="entry name" value="LRR_dom_sf"/>
</dbReference>
<dbReference type="InterPro" id="IPR055142">
    <property type="entry name" value="ZER1-like_C"/>
</dbReference>
<dbReference type="GO" id="GO:0031462">
    <property type="term" value="C:Cul2-RING ubiquitin ligase complex"/>
    <property type="evidence" value="ECO:0007669"/>
    <property type="project" value="TreeGrafter"/>
</dbReference>
<protein>
    <recommendedName>
        <fullName evidence="3">Protein zer-1 homolog-like C-terminal domain-containing protein</fullName>
    </recommendedName>
</protein>
<dbReference type="PANTHER" id="PTHR12904:SF22">
    <property type="entry name" value="ZYG-11 FAMILY MEMBER B, CELL CYCLE REGULATOR"/>
    <property type="match status" value="1"/>
</dbReference>
<dbReference type="Gene3D" id="1.25.10.10">
    <property type="entry name" value="Leucine-rich Repeat Variant"/>
    <property type="match status" value="1"/>
</dbReference>
<dbReference type="PANTHER" id="PTHR12904">
    <property type="match status" value="1"/>
</dbReference>
<evidence type="ECO:0000313" key="5">
    <source>
        <dbReference type="Proteomes" id="UP001497482"/>
    </source>
</evidence>
<dbReference type="AlphaFoldDB" id="A0AAV2JXG3"/>
<organism evidence="4 5">
    <name type="scientific">Knipowitschia caucasica</name>
    <name type="common">Caucasian dwarf goby</name>
    <name type="synonym">Pomatoschistus caucasicus</name>
    <dbReference type="NCBI Taxonomy" id="637954"/>
    <lineage>
        <taxon>Eukaryota</taxon>
        <taxon>Metazoa</taxon>
        <taxon>Chordata</taxon>
        <taxon>Craniata</taxon>
        <taxon>Vertebrata</taxon>
        <taxon>Euteleostomi</taxon>
        <taxon>Actinopterygii</taxon>
        <taxon>Neopterygii</taxon>
        <taxon>Teleostei</taxon>
        <taxon>Neoteleostei</taxon>
        <taxon>Acanthomorphata</taxon>
        <taxon>Gobiaria</taxon>
        <taxon>Gobiiformes</taxon>
        <taxon>Gobioidei</taxon>
        <taxon>Gobiidae</taxon>
        <taxon>Gobiinae</taxon>
        <taxon>Knipowitschia</taxon>
    </lineage>
</organism>
<evidence type="ECO:0000259" key="3">
    <source>
        <dbReference type="Pfam" id="PF22964"/>
    </source>
</evidence>
<name>A0AAV2JXG3_KNICA</name>
<feature type="domain" description="Protein zer-1 homolog-like C-terminal" evidence="3">
    <location>
        <begin position="376"/>
        <end position="730"/>
    </location>
</feature>
<dbReference type="EMBL" id="OZ035836">
    <property type="protein sequence ID" value="CAL1579999.1"/>
    <property type="molecule type" value="Genomic_DNA"/>
</dbReference>
<evidence type="ECO:0000313" key="4">
    <source>
        <dbReference type="EMBL" id="CAL1579999.1"/>
    </source>
</evidence>
<evidence type="ECO:0000256" key="2">
    <source>
        <dbReference type="ARBA" id="ARBA00022786"/>
    </source>
</evidence>
<dbReference type="Pfam" id="PF22964">
    <property type="entry name" value="ZER1-like_2nd"/>
    <property type="match status" value="1"/>
</dbReference>
<dbReference type="SUPFAM" id="SSF48371">
    <property type="entry name" value="ARM repeat"/>
    <property type="match status" value="1"/>
</dbReference>